<dbReference type="Proteomes" id="UP000322873">
    <property type="component" value="Unassembled WGS sequence"/>
</dbReference>
<protein>
    <submittedName>
        <fullName evidence="2">Uncharacterized protein</fullName>
    </submittedName>
</protein>
<organism evidence="2 3">
    <name type="scientific">Monilinia fructicola</name>
    <name type="common">Brown rot fungus</name>
    <name type="synonym">Ciboria fructicola</name>
    <dbReference type="NCBI Taxonomy" id="38448"/>
    <lineage>
        <taxon>Eukaryota</taxon>
        <taxon>Fungi</taxon>
        <taxon>Dikarya</taxon>
        <taxon>Ascomycota</taxon>
        <taxon>Pezizomycotina</taxon>
        <taxon>Leotiomycetes</taxon>
        <taxon>Helotiales</taxon>
        <taxon>Sclerotiniaceae</taxon>
        <taxon>Monilinia</taxon>
    </lineage>
</organism>
<gene>
    <name evidence="2" type="ORF">EYC84_010872</name>
</gene>
<accession>A0A5M9J9V3</accession>
<evidence type="ECO:0000313" key="3">
    <source>
        <dbReference type="Proteomes" id="UP000322873"/>
    </source>
</evidence>
<evidence type="ECO:0000313" key="2">
    <source>
        <dbReference type="EMBL" id="KAA8565123.1"/>
    </source>
</evidence>
<reference evidence="2 3" key="1">
    <citation type="submission" date="2019-06" db="EMBL/GenBank/DDBJ databases">
        <title>Genome Sequence of the Brown Rot Fungal Pathogen Monilinia fructicola.</title>
        <authorList>
            <person name="De Miccolis Angelini R.M."/>
            <person name="Landi L."/>
            <person name="Abate D."/>
            <person name="Pollastro S."/>
            <person name="Romanazzi G."/>
            <person name="Faretra F."/>
        </authorList>
    </citation>
    <scope>NUCLEOTIDE SEQUENCE [LARGE SCALE GENOMIC DNA]</scope>
    <source>
        <strain evidence="2 3">Mfrc123</strain>
    </source>
</reference>
<sequence>MNPQLFPIRVWRTVRMLNGGPDAQYLSAVYVIVFFPAICLLELVPSHPAKKEREMKKKMSLLIFICKRALYFHRTS</sequence>
<dbReference type="EMBL" id="VICG01000014">
    <property type="protein sequence ID" value="KAA8565123.1"/>
    <property type="molecule type" value="Genomic_DNA"/>
</dbReference>
<keyword evidence="1" id="KW-0812">Transmembrane</keyword>
<keyword evidence="1" id="KW-0472">Membrane</keyword>
<keyword evidence="3" id="KW-1185">Reference proteome</keyword>
<evidence type="ECO:0000256" key="1">
    <source>
        <dbReference type="SAM" id="Phobius"/>
    </source>
</evidence>
<keyword evidence="1" id="KW-1133">Transmembrane helix</keyword>
<name>A0A5M9J9V3_MONFR</name>
<dbReference type="AlphaFoldDB" id="A0A5M9J9V3"/>
<comment type="caution">
    <text evidence="2">The sequence shown here is derived from an EMBL/GenBank/DDBJ whole genome shotgun (WGS) entry which is preliminary data.</text>
</comment>
<proteinExistence type="predicted"/>
<feature type="transmembrane region" description="Helical" evidence="1">
    <location>
        <begin position="25"/>
        <end position="44"/>
    </location>
</feature>